<dbReference type="Proteomes" id="UP001234297">
    <property type="component" value="Chromosome 3"/>
</dbReference>
<name>A0ACC2LN19_PERAE</name>
<evidence type="ECO:0000313" key="1">
    <source>
        <dbReference type="EMBL" id="KAJ8634608.1"/>
    </source>
</evidence>
<comment type="caution">
    <text evidence="1">The sequence shown here is derived from an EMBL/GenBank/DDBJ whole genome shotgun (WGS) entry which is preliminary data.</text>
</comment>
<sequence>MSPFLAVTFFLLFCSAAAFNITKILNEHPDFSTFNSYLSQTHLADEINGRQTITVLAVDNGAMSALSGKAEEVIKRIMTVQIVLDYYDMEKLKKLSSNKSILLTTLFQSTGMATNQQGFINVTVSKSGGDIRLGSGVPGSGLTASFIKSVDAQPFNISVLQISNAVIPPGIENVTKNAPPPPPKKAHTPTKAPTPTKSRSPAKSPSPASSSPSPSADGPASDEAGSPSPSDVADSGWASAQITLGTCLGVVMGLVCMVAL</sequence>
<gene>
    <name evidence="1" type="ORF">MRB53_008875</name>
</gene>
<organism evidence="1 2">
    <name type="scientific">Persea americana</name>
    <name type="common">Avocado</name>
    <dbReference type="NCBI Taxonomy" id="3435"/>
    <lineage>
        <taxon>Eukaryota</taxon>
        <taxon>Viridiplantae</taxon>
        <taxon>Streptophyta</taxon>
        <taxon>Embryophyta</taxon>
        <taxon>Tracheophyta</taxon>
        <taxon>Spermatophyta</taxon>
        <taxon>Magnoliopsida</taxon>
        <taxon>Magnoliidae</taxon>
        <taxon>Laurales</taxon>
        <taxon>Lauraceae</taxon>
        <taxon>Persea</taxon>
    </lineage>
</organism>
<evidence type="ECO:0000313" key="2">
    <source>
        <dbReference type="Proteomes" id="UP001234297"/>
    </source>
</evidence>
<reference evidence="1 2" key="1">
    <citation type="journal article" date="2022" name="Hortic Res">
        <title>A haplotype resolved chromosomal level avocado genome allows analysis of novel avocado genes.</title>
        <authorList>
            <person name="Nath O."/>
            <person name="Fletcher S.J."/>
            <person name="Hayward A."/>
            <person name="Shaw L.M."/>
            <person name="Masouleh A.K."/>
            <person name="Furtado A."/>
            <person name="Henry R.J."/>
            <person name="Mitter N."/>
        </authorList>
    </citation>
    <scope>NUCLEOTIDE SEQUENCE [LARGE SCALE GENOMIC DNA]</scope>
    <source>
        <strain evidence="2">cv. Hass</strain>
    </source>
</reference>
<proteinExistence type="predicted"/>
<protein>
    <submittedName>
        <fullName evidence="1">Uncharacterized protein</fullName>
    </submittedName>
</protein>
<dbReference type="EMBL" id="CM056811">
    <property type="protein sequence ID" value="KAJ8634608.1"/>
    <property type="molecule type" value="Genomic_DNA"/>
</dbReference>
<accession>A0ACC2LN19</accession>
<keyword evidence="2" id="KW-1185">Reference proteome</keyword>